<sequence length="150" mass="16712">MSLPPTNGTADVPLDPFGVLPKLPSLNNSLGAFIIGTYISLMLYGLTLHQSYRYFRLFPKDLLLMRIIVVATLILETVHTALCMHTCYYYLVVNYSNPAALLEGVWSIRLMPLLTALPVLILLFVGFAAAATAEAFIRPTFADYNKVERQ</sequence>
<evidence type="ECO:0000313" key="2">
    <source>
        <dbReference type="Proteomes" id="UP001144978"/>
    </source>
</evidence>
<evidence type="ECO:0000313" key="1">
    <source>
        <dbReference type="EMBL" id="KAJ3005105.1"/>
    </source>
</evidence>
<dbReference type="Proteomes" id="UP001144978">
    <property type="component" value="Unassembled WGS sequence"/>
</dbReference>
<dbReference type="EMBL" id="JANSHE010001032">
    <property type="protein sequence ID" value="KAJ3005105.1"/>
    <property type="molecule type" value="Genomic_DNA"/>
</dbReference>
<organism evidence="1 2">
    <name type="scientific">Trametes sanguinea</name>
    <dbReference type="NCBI Taxonomy" id="158606"/>
    <lineage>
        <taxon>Eukaryota</taxon>
        <taxon>Fungi</taxon>
        <taxon>Dikarya</taxon>
        <taxon>Basidiomycota</taxon>
        <taxon>Agaricomycotina</taxon>
        <taxon>Agaricomycetes</taxon>
        <taxon>Polyporales</taxon>
        <taxon>Polyporaceae</taxon>
        <taxon>Trametes</taxon>
    </lineage>
</organism>
<comment type="caution">
    <text evidence="1">The sequence shown here is derived from an EMBL/GenBank/DDBJ whole genome shotgun (WGS) entry which is preliminary data.</text>
</comment>
<name>A0ACC1PXT6_9APHY</name>
<proteinExistence type="predicted"/>
<reference evidence="1" key="1">
    <citation type="submission" date="2022-08" db="EMBL/GenBank/DDBJ databases">
        <title>Genome Sequence of Pycnoporus sanguineus.</title>
        <authorList>
            <person name="Buettner E."/>
        </authorList>
    </citation>
    <scope>NUCLEOTIDE SEQUENCE</scope>
    <source>
        <strain evidence="1">CG-C14</strain>
    </source>
</reference>
<protein>
    <submittedName>
        <fullName evidence="1">Uncharacterized protein</fullName>
    </submittedName>
</protein>
<gene>
    <name evidence="1" type="ORF">NUW54_g4494</name>
</gene>
<accession>A0ACC1PXT6</accession>
<keyword evidence="2" id="KW-1185">Reference proteome</keyword>